<proteinExistence type="predicted"/>
<dbReference type="OrthoDB" id="4158987at2759"/>
<evidence type="ECO:0000313" key="4">
    <source>
        <dbReference type="Proteomes" id="UP000070133"/>
    </source>
</evidence>
<dbReference type="EMBL" id="LFZN01000025">
    <property type="protein sequence ID" value="KXT03933.1"/>
    <property type="molecule type" value="Genomic_DNA"/>
</dbReference>
<gene>
    <name evidence="3" type="ORF">AC578_9232</name>
</gene>
<dbReference type="Proteomes" id="UP000070133">
    <property type="component" value="Unassembled WGS sequence"/>
</dbReference>
<evidence type="ECO:0000313" key="3">
    <source>
        <dbReference type="EMBL" id="KXT03933.1"/>
    </source>
</evidence>
<evidence type="ECO:0000256" key="1">
    <source>
        <dbReference type="SAM" id="Coils"/>
    </source>
</evidence>
<protein>
    <recommendedName>
        <fullName evidence="5">Glycine zipper domain-containing protein</fullName>
    </recommendedName>
</protein>
<feature type="compositionally biased region" description="Basic and acidic residues" evidence="2">
    <location>
        <begin position="176"/>
        <end position="200"/>
    </location>
</feature>
<evidence type="ECO:0000256" key="2">
    <source>
        <dbReference type="SAM" id="MobiDB-lite"/>
    </source>
</evidence>
<accession>A0A139HNG3</accession>
<dbReference type="STRING" id="321146.A0A139HNG3"/>
<feature type="region of interest" description="Disordered" evidence="2">
    <location>
        <begin position="143"/>
        <end position="200"/>
    </location>
</feature>
<feature type="coiled-coil region" evidence="1">
    <location>
        <begin position="19"/>
        <end position="49"/>
    </location>
</feature>
<keyword evidence="4" id="KW-1185">Reference proteome</keyword>
<sequence>MAASSTSQDGPTRAELLETISAMQQMSKLQETAQRLKDKAASVSNAQERERLFKEAYDKEVEAHGHSKMARRMQSGTWQGLFGGGGVGAGIGMGIGALLGTIVGGAASVATVPLGALTGAGVGAWHGPWIKVGNIQKRFEDASPEEVVSALEQEKQPESQGEPGNGVPAQKKKPRKLEIRSQKASETEQHMPGKTLHDSC</sequence>
<reference evidence="3 4" key="1">
    <citation type="submission" date="2015-07" db="EMBL/GenBank/DDBJ databases">
        <title>Comparative genomics of the Sigatoka disease complex on banana suggests a link between parallel evolutionary changes in Pseudocercospora fijiensis and Pseudocercospora eumusae and increased virulence on the banana host.</title>
        <authorList>
            <person name="Chang T.-C."/>
            <person name="Salvucci A."/>
            <person name="Crous P.W."/>
            <person name="Stergiopoulos I."/>
        </authorList>
    </citation>
    <scope>NUCLEOTIDE SEQUENCE [LARGE SCALE GENOMIC DNA]</scope>
    <source>
        <strain evidence="3 4">CBS 114824</strain>
    </source>
</reference>
<keyword evidence="1" id="KW-0175">Coiled coil</keyword>
<dbReference type="AlphaFoldDB" id="A0A139HNG3"/>
<name>A0A139HNG3_9PEZI</name>
<evidence type="ECO:0008006" key="5">
    <source>
        <dbReference type="Google" id="ProtNLM"/>
    </source>
</evidence>
<comment type="caution">
    <text evidence="3">The sequence shown here is derived from an EMBL/GenBank/DDBJ whole genome shotgun (WGS) entry which is preliminary data.</text>
</comment>
<organism evidence="3 4">
    <name type="scientific">Pseudocercospora eumusae</name>
    <dbReference type="NCBI Taxonomy" id="321146"/>
    <lineage>
        <taxon>Eukaryota</taxon>
        <taxon>Fungi</taxon>
        <taxon>Dikarya</taxon>
        <taxon>Ascomycota</taxon>
        <taxon>Pezizomycotina</taxon>
        <taxon>Dothideomycetes</taxon>
        <taxon>Dothideomycetidae</taxon>
        <taxon>Mycosphaerellales</taxon>
        <taxon>Mycosphaerellaceae</taxon>
        <taxon>Pseudocercospora</taxon>
    </lineage>
</organism>